<dbReference type="Pfam" id="PF13041">
    <property type="entry name" value="PPR_2"/>
    <property type="match status" value="3"/>
</dbReference>
<feature type="repeat" description="PPR" evidence="2">
    <location>
        <begin position="1424"/>
        <end position="1458"/>
    </location>
</feature>
<feature type="compositionally biased region" description="Basic residues" evidence="3">
    <location>
        <begin position="861"/>
        <end position="873"/>
    </location>
</feature>
<dbReference type="EMBL" id="PNBA02000015">
    <property type="protein sequence ID" value="KAG6398358.1"/>
    <property type="molecule type" value="Genomic_DNA"/>
</dbReference>
<dbReference type="InterPro" id="IPR046960">
    <property type="entry name" value="PPR_At4g14850-like_plant"/>
</dbReference>
<dbReference type="GO" id="GO:0009451">
    <property type="term" value="P:RNA modification"/>
    <property type="evidence" value="ECO:0007669"/>
    <property type="project" value="InterPro"/>
</dbReference>
<dbReference type="PANTHER" id="PTHR47926:SF452">
    <property type="entry name" value="PENTATRICOPEPTIDE REPEAT-CONTAINING PROTEIN"/>
    <property type="match status" value="1"/>
</dbReference>
<dbReference type="InterPro" id="IPR046848">
    <property type="entry name" value="E_motif"/>
</dbReference>
<feature type="repeat" description="PPR" evidence="2">
    <location>
        <begin position="1525"/>
        <end position="1559"/>
    </location>
</feature>
<evidence type="ECO:0008006" key="6">
    <source>
        <dbReference type="Google" id="ProtNLM"/>
    </source>
</evidence>
<feature type="region of interest" description="Disordered" evidence="3">
    <location>
        <begin position="908"/>
        <end position="932"/>
    </location>
</feature>
<dbReference type="InterPro" id="IPR003774">
    <property type="entry name" value="AlgH-like"/>
</dbReference>
<keyword evidence="1" id="KW-0677">Repeat</keyword>
<evidence type="ECO:0000256" key="1">
    <source>
        <dbReference type="ARBA" id="ARBA00022737"/>
    </source>
</evidence>
<sequence>MPGPAQYEEGPSVRTDWRAFRARLVAREQAPPVEERSGDKWAHGIYEPERGCLLIATKKLDGVHIFERTVIILLSTGPEGPTTGLILNRPSLMSIKEMQPLVPGPVFFGGPVEEDVFLVSPRGEGVLEKVVEGVYYGTKGSVGSAAEMVKRKVVEAEELRFFHGYCAWEREQLSDEIRAGYWAVAACSPSVIQQATVGLWEEISGLMGPTKVWFTKDSIFGHGLVRFVLSLKVAHVDSGMGTKIQAIPFLREKHHSVIDLDASTSNAMRSSYNEMGMLQNGTNPDSISSYDIQKVKQTILEHESVFRNQLRELHRLYGRQRELMTEIKRKGMNKTDVMEEKFTSSYLLSPFPTENTKRSWNPSNNTIFQGATYSLGFQERFSKFPVVEKRNHLAACDGDDRLYLRGVQTSQHEPDALSFSLYNRNGYHPGDERITNPRNGVSDRLTLSRAEISENPCSNLNLVTKDFFHDDTSSKEGSLSIHRLRNERSGPDYYAVNSPEKWRIDKRSLLGELGSGKSVSFPQSLLAEPRKEFSNSTSLSRKKKKKKIFGVEISEGNDDAFDSVPNMSSNLDHRVPTSLIADSFVQNLSLYGENQNEGNHERSKAESKGGTWLQKATNMAAEGEQKPREAIPQLPALADRERNHDNNPKGSLPWFLRDSKVSTDLNDKAKGCYFMNLDSLQSRSHKFFAKVEKPDDALQTSKQEKEVKGENMRHCIDLNMSLDEEGAPSAPSLPCAIVKIATTEIDLEAPAALESEVDALDSSESDKFAAEAMIAISSSVDEKLVDESFSSLKWFAQVVSSEHVATNQSRTGQVEESIPDGMDHFEFMTLKLEDSKEEYHHYEPFVLQAPSDDDTGASLTRRTRRGQSRRGRQRRDFQRDILPGLVTLSRLQVTEDFQAFDELLKAGGATRQSHSTRNGKGRKRLASSPRVKTPCSRQAEQPVCQIEERSLAGWGKKTRRLPRQRYISFVKKLHACVITHGLERNIFLGSKLFNLLAKFNLLAESKWVFNTIINSNLSLWNSIVVGYFRADQFSEVLGIYLKLRRKGIGIHSSAITFTLKSCGELAASKFGRNLHTDAVRIGLSSDRFVGSSLIEFYTKCDRIGEAAKVFDEIAERDVVAYTSLITAYCKAGDHRANEAFRVAADMQMNGFEPNRVTLVSLLHCASQLRALDEGRSIHGYAVRRGLGLGCADEVFETSLIDTYVKCGDPNAGAIVFEKMSRKTTGSRNALMAGYLKLGEPLEAFAIFVEMVGESELDLIALANGLLSCADLGYLLIGKAIHCHIIREGVVLDVVGETALIDMYSKCKNLSAAVNVFYRSEAKDAAMLNVMISGYLHNGCVYRAIETFRGMFATRVRPNTGTIISVLSALSVMEDVRTGRCIHGFAFRQGLEANTDIANQFINMYAKCGLMGCAGRVFDRIKIKDRVSWTSMMTCLVSHGRADAAMSLFQLMQKQSLQLDAITYTCLVQTLNQLGSLMLVREVHGRVYRESLERDTTLMNSLITTYSKQGKLKVGSTLFKLMDEKHLSSWNTMIAAYGMHGDFVQALKLFYQMRREKIALDGVTFKSILSACSHTGLIEEGFHIFSSMERDHGITPSNEHYGCLVDLLCRAGKLEEAYDILERAPSRRNASTLGSLLAACRVHGNSDIGERVGRLLLEIEPENPSAYCSLSNLYAGEGRWDEVADIGDVAKRKGLWRTTGYSLIDFN</sequence>
<dbReference type="Pfam" id="PF05904">
    <property type="entry name" value="DUF863"/>
    <property type="match status" value="1"/>
</dbReference>
<dbReference type="InterPro" id="IPR011990">
    <property type="entry name" value="TPR-like_helical_dom_sf"/>
</dbReference>
<organism evidence="4">
    <name type="scientific">Salvia splendens</name>
    <name type="common">Scarlet sage</name>
    <dbReference type="NCBI Taxonomy" id="180675"/>
    <lineage>
        <taxon>Eukaryota</taxon>
        <taxon>Viridiplantae</taxon>
        <taxon>Streptophyta</taxon>
        <taxon>Embryophyta</taxon>
        <taxon>Tracheophyta</taxon>
        <taxon>Spermatophyta</taxon>
        <taxon>Magnoliopsida</taxon>
        <taxon>eudicotyledons</taxon>
        <taxon>Gunneridae</taxon>
        <taxon>Pentapetalae</taxon>
        <taxon>asterids</taxon>
        <taxon>lamiids</taxon>
        <taxon>Lamiales</taxon>
        <taxon>Lamiaceae</taxon>
        <taxon>Nepetoideae</taxon>
        <taxon>Mentheae</taxon>
        <taxon>Salviinae</taxon>
        <taxon>Salvia</taxon>
        <taxon>Salvia subgen. Calosphace</taxon>
        <taxon>core Calosphace</taxon>
    </lineage>
</organism>
<dbReference type="FunFam" id="1.25.40.10:FF:000073">
    <property type="entry name" value="Pentatricopeptide repeat-containing protein chloroplastic"/>
    <property type="match status" value="1"/>
</dbReference>
<dbReference type="SUPFAM" id="SSF143456">
    <property type="entry name" value="VC0467-like"/>
    <property type="match status" value="1"/>
</dbReference>
<reference evidence="4" key="2">
    <citation type="submission" date="2020-08" db="EMBL/GenBank/DDBJ databases">
        <title>Plant Genome Project.</title>
        <authorList>
            <person name="Zhang R.-G."/>
        </authorList>
    </citation>
    <scope>NUCLEOTIDE SEQUENCE</scope>
    <source>
        <strain evidence="4">Huo1</strain>
        <tissue evidence="4">Leaf</tissue>
    </source>
</reference>
<feature type="repeat" description="PPR" evidence="2">
    <location>
        <begin position="1560"/>
        <end position="1595"/>
    </location>
</feature>
<evidence type="ECO:0000256" key="3">
    <source>
        <dbReference type="SAM" id="MobiDB-lite"/>
    </source>
</evidence>
<dbReference type="PROSITE" id="PS51375">
    <property type="entry name" value="PPR"/>
    <property type="match status" value="6"/>
</dbReference>
<feature type="repeat" description="PPR" evidence="2">
    <location>
        <begin position="1117"/>
        <end position="1153"/>
    </location>
</feature>
<reference evidence="4" key="1">
    <citation type="submission" date="2018-01" db="EMBL/GenBank/DDBJ databases">
        <authorList>
            <person name="Mao J.F."/>
        </authorList>
    </citation>
    <scope>NUCLEOTIDE SEQUENCE</scope>
    <source>
        <strain evidence="4">Huo1</strain>
        <tissue evidence="4">Leaf</tissue>
    </source>
</reference>
<dbReference type="Pfam" id="PF20431">
    <property type="entry name" value="E_motif"/>
    <property type="match status" value="1"/>
</dbReference>
<name>A0A8X8WQE9_SALSN</name>
<dbReference type="Gene3D" id="3.40.1740.10">
    <property type="entry name" value="VC0467-like"/>
    <property type="match status" value="1"/>
</dbReference>
<evidence type="ECO:0000256" key="2">
    <source>
        <dbReference type="PROSITE-ProRule" id="PRU00708"/>
    </source>
</evidence>
<protein>
    <recommendedName>
        <fullName evidence="6">Transcriptional regulator</fullName>
    </recommendedName>
</protein>
<keyword evidence="5" id="KW-1185">Reference proteome</keyword>
<dbReference type="Proteomes" id="UP000298416">
    <property type="component" value="Unassembled WGS sequence"/>
</dbReference>
<dbReference type="NCBIfam" id="TIGR00756">
    <property type="entry name" value="PPR"/>
    <property type="match status" value="4"/>
</dbReference>
<dbReference type="Gene3D" id="1.25.40.10">
    <property type="entry name" value="Tetratricopeptide repeat domain"/>
    <property type="match status" value="5"/>
</dbReference>
<proteinExistence type="predicted"/>
<dbReference type="Pfam" id="PF01535">
    <property type="entry name" value="PPR"/>
    <property type="match status" value="5"/>
</dbReference>
<dbReference type="InterPro" id="IPR008581">
    <property type="entry name" value="DUF863_pln"/>
</dbReference>
<dbReference type="InterPro" id="IPR002885">
    <property type="entry name" value="PPR_rpt"/>
</dbReference>
<dbReference type="GO" id="GO:0003723">
    <property type="term" value="F:RNA binding"/>
    <property type="evidence" value="ECO:0007669"/>
    <property type="project" value="InterPro"/>
</dbReference>
<feature type="region of interest" description="Disordered" evidence="3">
    <location>
        <begin position="848"/>
        <end position="876"/>
    </location>
</feature>
<dbReference type="GO" id="GO:0099402">
    <property type="term" value="P:plant organ development"/>
    <property type="evidence" value="ECO:0007669"/>
    <property type="project" value="UniProtKB-ARBA"/>
</dbReference>
<dbReference type="PANTHER" id="PTHR47926">
    <property type="entry name" value="PENTATRICOPEPTIDE REPEAT-CONTAINING PROTEIN"/>
    <property type="match status" value="1"/>
</dbReference>
<dbReference type="FunFam" id="1.25.40.10:FF:000158">
    <property type="entry name" value="pentatricopeptide repeat-containing protein At2g33680"/>
    <property type="match status" value="1"/>
</dbReference>
<feature type="repeat" description="PPR" evidence="2">
    <location>
        <begin position="1323"/>
        <end position="1357"/>
    </location>
</feature>
<accession>A0A8X8WQE9</accession>
<evidence type="ECO:0000313" key="5">
    <source>
        <dbReference type="Proteomes" id="UP000298416"/>
    </source>
</evidence>
<gene>
    <name evidence="4" type="ORF">SASPL_139816</name>
</gene>
<dbReference type="Pfam" id="PF02622">
    <property type="entry name" value="DUF179"/>
    <property type="match status" value="1"/>
</dbReference>
<feature type="repeat" description="PPR" evidence="2">
    <location>
        <begin position="1016"/>
        <end position="1050"/>
    </location>
</feature>
<evidence type="ECO:0000313" key="4">
    <source>
        <dbReference type="EMBL" id="KAG6398358.1"/>
    </source>
</evidence>
<comment type="caution">
    <text evidence="4">The sequence shown here is derived from an EMBL/GenBank/DDBJ whole genome shotgun (WGS) entry which is preliminary data.</text>
</comment>